<organism evidence="2 3">
    <name type="scientific">Botryotinia calthae</name>
    <dbReference type="NCBI Taxonomy" id="38488"/>
    <lineage>
        <taxon>Eukaryota</taxon>
        <taxon>Fungi</taxon>
        <taxon>Dikarya</taxon>
        <taxon>Ascomycota</taxon>
        <taxon>Pezizomycotina</taxon>
        <taxon>Leotiomycetes</taxon>
        <taxon>Helotiales</taxon>
        <taxon>Sclerotiniaceae</taxon>
        <taxon>Botryotinia</taxon>
    </lineage>
</organism>
<dbReference type="PANTHER" id="PTHR38886:SF1">
    <property type="entry name" value="NACHT-NTPASE AND P-LOOP NTPASES N-TERMINAL DOMAIN-CONTAINING PROTEIN"/>
    <property type="match status" value="1"/>
</dbReference>
<dbReference type="STRING" id="38488.A0A4Y8CP22"/>
<accession>A0A4Y8CP22</accession>
<dbReference type="Proteomes" id="UP000297299">
    <property type="component" value="Unassembled WGS sequence"/>
</dbReference>
<reference evidence="2 3" key="1">
    <citation type="submission" date="2017-11" db="EMBL/GenBank/DDBJ databases">
        <title>Comparative genomics of Botrytis spp.</title>
        <authorList>
            <person name="Valero-Jimenez C.A."/>
            <person name="Tapia P."/>
            <person name="Veloso J."/>
            <person name="Silva-Moreno E."/>
            <person name="Staats M."/>
            <person name="Valdes J.H."/>
            <person name="Van Kan J.A.L."/>
        </authorList>
    </citation>
    <scope>NUCLEOTIDE SEQUENCE [LARGE SCALE GENOMIC DNA]</scope>
    <source>
        <strain evidence="2 3">MUCL2830</strain>
    </source>
</reference>
<dbReference type="EMBL" id="PHWZ01000428">
    <property type="protein sequence ID" value="TEY40664.1"/>
    <property type="molecule type" value="Genomic_DNA"/>
</dbReference>
<dbReference type="PANTHER" id="PTHR38886">
    <property type="entry name" value="SESA DOMAIN-CONTAINING PROTEIN"/>
    <property type="match status" value="1"/>
</dbReference>
<feature type="compositionally biased region" description="Polar residues" evidence="1">
    <location>
        <begin position="279"/>
        <end position="294"/>
    </location>
</feature>
<name>A0A4Y8CP22_9HELO</name>
<evidence type="ECO:0000256" key="1">
    <source>
        <dbReference type="SAM" id="MobiDB-lite"/>
    </source>
</evidence>
<dbReference type="AlphaFoldDB" id="A0A4Y8CP22"/>
<gene>
    <name evidence="2" type="ORF">BOTCAL_0429g00090</name>
</gene>
<protein>
    <submittedName>
        <fullName evidence="2">Uncharacterized protein</fullName>
    </submittedName>
</protein>
<proteinExistence type="predicted"/>
<feature type="region of interest" description="Disordered" evidence="1">
    <location>
        <begin position="279"/>
        <end position="299"/>
    </location>
</feature>
<sequence>MAGFGWSVGDLVSAISVVAKVSKALKDVGGAVDDYRETVLFLESLNITLTTLHGLYESNVDPSVFSGVQSQLELVQKPIDAFTEKVKRKLESVFNSTKKDKGVRTTLKRTSGQLEWAFWLDKQSQVLNRKIIVPLTGIQIQLGIHIHSVLATIANDVTTKIEKKINDAIPLLLQQSLAPIAALEHRRHTEEHDLNTAIYRRIESLPQIVADTVDISLDRAQKSDSLRSKKLEDHCSLIIETINRVEKLQQKNLHASPKISAGTELPSYGPQICSSFSISNENIPPASSKSGESQQSEHDSKVLAELFFESMTRNNADSSTPGVSELNNNKQPATEYPLISISQAWEEAAADVCILALSGEPHAEMHISAA</sequence>
<evidence type="ECO:0000313" key="3">
    <source>
        <dbReference type="Proteomes" id="UP000297299"/>
    </source>
</evidence>
<keyword evidence="3" id="KW-1185">Reference proteome</keyword>
<evidence type="ECO:0000313" key="2">
    <source>
        <dbReference type="EMBL" id="TEY40664.1"/>
    </source>
</evidence>
<dbReference type="OrthoDB" id="3045089at2759"/>
<comment type="caution">
    <text evidence="2">The sequence shown here is derived from an EMBL/GenBank/DDBJ whole genome shotgun (WGS) entry which is preliminary data.</text>
</comment>